<proteinExistence type="predicted"/>
<accession>A0A409WF88</accession>
<sequence>MPATNVTASSSKQPSGSKEKGKIHNKTGKNQYKDRPLLDDPHVSELLNAYHLKGITDNRVISKLLLEEHGVMLGERSVYRRKKMLGLWASKHTTQELSEAVKRQLVAAQMAKDPNGRLGARVVKQRVFEDTGLHLTRDYIRAEMKRIDPAAHAARGPAHILAKRQQRPSQTEATSTEPAPEPTPTSTTTTVTTHIPTEQPLNVNDSSTNRQSCSHGVEHSVRSPRRRPPRGPARVTEASFLPVILHPSGNAVLSSSGSQPQSYLQTEHAPPSGLSTLTINSSSTSVFRPFSVPNTNAHAPTPQNSTPSGTGVQQTSHPQPLLLVRRSTPPPHSTTSFSLRNAMDTDEHDSWPDDGGSEDGLFSPIATTPVGHTDEGAGNTPTEAQSPTARRSTMTTASATPPARPMLPPPPHPPASASTPSNLNSRTSAAMQNIVRAVQETAPKMQELTRYIESLRLEDADADADADAAGGRGLSLSAEAYDVVIRGMETAALLERQLSRIVALGGRRRAGAAVSGAA</sequence>
<gene>
    <name evidence="2" type="ORF">CVT25_010794</name>
</gene>
<comment type="caution">
    <text evidence="2">The sequence shown here is derived from an EMBL/GenBank/DDBJ whole genome shotgun (WGS) entry which is preliminary data.</text>
</comment>
<organism evidence="2 3">
    <name type="scientific">Psilocybe cyanescens</name>
    <dbReference type="NCBI Taxonomy" id="93625"/>
    <lineage>
        <taxon>Eukaryota</taxon>
        <taxon>Fungi</taxon>
        <taxon>Dikarya</taxon>
        <taxon>Basidiomycota</taxon>
        <taxon>Agaricomycotina</taxon>
        <taxon>Agaricomycetes</taxon>
        <taxon>Agaricomycetidae</taxon>
        <taxon>Agaricales</taxon>
        <taxon>Agaricineae</taxon>
        <taxon>Strophariaceae</taxon>
        <taxon>Psilocybe</taxon>
    </lineage>
</organism>
<feature type="compositionally biased region" description="Pro residues" evidence="1">
    <location>
        <begin position="402"/>
        <end position="414"/>
    </location>
</feature>
<dbReference type="AlphaFoldDB" id="A0A409WF88"/>
<evidence type="ECO:0000313" key="3">
    <source>
        <dbReference type="Proteomes" id="UP000283269"/>
    </source>
</evidence>
<evidence type="ECO:0000313" key="2">
    <source>
        <dbReference type="EMBL" id="PPQ77166.1"/>
    </source>
</evidence>
<feature type="compositionally biased region" description="Polar residues" evidence="1">
    <location>
        <begin position="199"/>
        <end position="214"/>
    </location>
</feature>
<evidence type="ECO:0008006" key="4">
    <source>
        <dbReference type="Google" id="ProtNLM"/>
    </source>
</evidence>
<dbReference type="Proteomes" id="UP000283269">
    <property type="component" value="Unassembled WGS sequence"/>
</dbReference>
<protein>
    <recommendedName>
        <fullName evidence="4">Clr5 domain-containing protein</fullName>
    </recommendedName>
</protein>
<keyword evidence="3" id="KW-1185">Reference proteome</keyword>
<evidence type="ECO:0000256" key="1">
    <source>
        <dbReference type="SAM" id="MobiDB-lite"/>
    </source>
</evidence>
<feature type="compositionally biased region" description="Low complexity" evidence="1">
    <location>
        <begin position="171"/>
        <end position="198"/>
    </location>
</feature>
<feature type="region of interest" description="Disordered" evidence="1">
    <location>
        <begin position="152"/>
        <end position="234"/>
    </location>
</feature>
<dbReference type="EMBL" id="NHYD01003442">
    <property type="protein sequence ID" value="PPQ77166.1"/>
    <property type="molecule type" value="Genomic_DNA"/>
</dbReference>
<dbReference type="InParanoid" id="A0A409WF88"/>
<name>A0A409WF88_PSICY</name>
<feature type="compositionally biased region" description="Low complexity" evidence="1">
    <location>
        <begin position="272"/>
        <end position="285"/>
    </location>
</feature>
<dbReference type="STRING" id="93625.A0A409WF88"/>
<feature type="region of interest" description="Disordered" evidence="1">
    <location>
        <begin position="1"/>
        <end position="38"/>
    </location>
</feature>
<feature type="region of interest" description="Disordered" evidence="1">
    <location>
        <begin position="251"/>
        <end position="424"/>
    </location>
</feature>
<reference evidence="2 3" key="1">
    <citation type="journal article" date="2018" name="Evol. Lett.">
        <title>Horizontal gene cluster transfer increased hallucinogenic mushroom diversity.</title>
        <authorList>
            <person name="Reynolds H.T."/>
            <person name="Vijayakumar V."/>
            <person name="Gluck-Thaler E."/>
            <person name="Korotkin H.B."/>
            <person name="Matheny P.B."/>
            <person name="Slot J.C."/>
        </authorList>
    </citation>
    <scope>NUCLEOTIDE SEQUENCE [LARGE SCALE GENOMIC DNA]</scope>
    <source>
        <strain evidence="2 3">2631</strain>
    </source>
</reference>
<feature type="compositionally biased region" description="Low complexity" evidence="1">
    <location>
        <begin position="386"/>
        <end position="401"/>
    </location>
</feature>
<feature type="compositionally biased region" description="Polar residues" evidence="1">
    <location>
        <begin position="292"/>
        <end position="318"/>
    </location>
</feature>
<feature type="compositionally biased region" description="Polar residues" evidence="1">
    <location>
        <begin position="251"/>
        <end position="265"/>
    </location>
</feature>
<feature type="compositionally biased region" description="Polar residues" evidence="1">
    <location>
        <begin position="1"/>
        <end position="16"/>
    </location>
</feature>
<dbReference type="OrthoDB" id="5392716at2759"/>